<dbReference type="InterPro" id="IPR021109">
    <property type="entry name" value="Peptidase_aspartic_dom_sf"/>
</dbReference>
<dbReference type="SMART" id="SM00343">
    <property type="entry name" value="ZnF_C2HC"/>
    <property type="match status" value="2"/>
</dbReference>
<evidence type="ECO:0000313" key="4">
    <source>
        <dbReference type="Proteomes" id="UP000515146"/>
    </source>
</evidence>
<dbReference type="InterPro" id="IPR012337">
    <property type="entry name" value="RNaseH-like_sf"/>
</dbReference>
<dbReference type="Gene3D" id="3.30.420.10">
    <property type="entry name" value="Ribonuclease H-like superfamily/Ribonuclease H"/>
    <property type="match status" value="1"/>
</dbReference>
<dbReference type="GO" id="GO:0003676">
    <property type="term" value="F:nucleic acid binding"/>
    <property type="evidence" value="ECO:0007669"/>
    <property type="project" value="InterPro"/>
</dbReference>
<dbReference type="Gene3D" id="1.10.340.70">
    <property type="match status" value="1"/>
</dbReference>
<dbReference type="PANTHER" id="PTHR47331">
    <property type="entry name" value="PHD-TYPE DOMAIN-CONTAINING PROTEIN"/>
    <property type="match status" value="1"/>
</dbReference>
<dbReference type="GO" id="GO:0008270">
    <property type="term" value="F:zinc ion binding"/>
    <property type="evidence" value="ECO:0007669"/>
    <property type="project" value="UniProtKB-KW"/>
</dbReference>
<dbReference type="Gene3D" id="2.40.70.10">
    <property type="entry name" value="Acid Proteases"/>
    <property type="match status" value="1"/>
</dbReference>
<dbReference type="InterPro" id="IPR001584">
    <property type="entry name" value="Integrase_cat-core"/>
</dbReference>
<protein>
    <submittedName>
        <fullName evidence="5">Uncharacterized protein LOC113789154</fullName>
    </submittedName>
</protein>
<dbReference type="InterPro" id="IPR041588">
    <property type="entry name" value="Integrase_H2C2"/>
</dbReference>
<gene>
    <name evidence="5" type="primary">LOC113789154</name>
</gene>
<dbReference type="KEGG" id="dpte:113789154"/>
<dbReference type="OrthoDB" id="5919196at2759"/>
<dbReference type="OMA" id="MQQEFFE"/>
<dbReference type="InterPro" id="IPR040676">
    <property type="entry name" value="DUF5641"/>
</dbReference>
<dbReference type="AlphaFoldDB" id="A0A6P6XLT5"/>
<dbReference type="InParanoid" id="A0A6P6XLT5"/>
<evidence type="ECO:0000259" key="2">
    <source>
        <dbReference type="PROSITE" id="PS50158"/>
    </source>
</evidence>
<dbReference type="InterPro" id="IPR008042">
    <property type="entry name" value="Retrotrans_Pao"/>
</dbReference>
<dbReference type="Pfam" id="PF17921">
    <property type="entry name" value="Integrase_H2C2"/>
    <property type="match status" value="1"/>
</dbReference>
<dbReference type="SUPFAM" id="SSF53098">
    <property type="entry name" value="Ribonuclease H-like"/>
    <property type="match status" value="1"/>
</dbReference>
<evidence type="ECO:0000256" key="1">
    <source>
        <dbReference type="PROSITE-ProRule" id="PRU00047"/>
    </source>
</evidence>
<keyword evidence="4" id="KW-1185">Reference proteome</keyword>
<keyword evidence="1" id="KW-0863">Zinc-finger</keyword>
<dbReference type="Pfam" id="PF05380">
    <property type="entry name" value="Peptidase_A17"/>
    <property type="match status" value="1"/>
</dbReference>
<evidence type="ECO:0000259" key="3">
    <source>
        <dbReference type="PROSITE" id="PS50994"/>
    </source>
</evidence>
<dbReference type="InterPro" id="IPR001878">
    <property type="entry name" value="Znf_CCHC"/>
</dbReference>
<dbReference type="PROSITE" id="PS50158">
    <property type="entry name" value="ZF_CCHC"/>
    <property type="match status" value="1"/>
</dbReference>
<feature type="domain" description="Integrase catalytic" evidence="3">
    <location>
        <begin position="900"/>
        <end position="1065"/>
    </location>
</feature>
<dbReference type="InterPro" id="IPR036397">
    <property type="entry name" value="RNaseH_sf"/>
</dbReference>
<sequence length="1190" mass="136321">MTLNQILEFVKTGLDRERIANSQIAASEVAVKPSSKPHVPFQRPTRNVMVSASFNTCMFGDGRHKTAECPLSYTERRQIAVEKRLCFRCGIAGHNSRDCRRKCQCTICGKNHIQYLCYEVKSTSAKPNNESNKNHQTVPKQIATTTSNENSASSSRSSVLLTNSGTSLYKTTTTTINNRSVRILLDDGSGLSFISRRLANLWNLKTTESEPIQLETLSQSSATLTGEKMVSLPIPIWTGKYENLDFRINDKINQLSFDCISTPQQQTLRSHGIDVNDQPGMVDILIGLDHINKIQLNEEKRVSDNIVAKRTTLGWIVYGLSKSINVLSTLYNNNESEPTPDYDIDEETKIAMTKFINDYCQRNLSYDAVAKRYSVKLPFIGNTEVEPNYKEAKGMVIGMTKRMDDERRKQYQLLIDEMEQKGVIERIEVAPSEGYHMPHFIVAREDKNTTKYRMVFNASKGDKSLNGAIFKGVTGWILGMEWTTADELRVSIPEWKVSNETTKRQLVSFLASMYDPCGMVLACTLQLKLKIHEIWKKELDWDDVLPEKDKRQVIKIIDDLKRLAEFKVPRFTFNENTNDIDLVVFVDASINAIGIAAYVTDRKILTLIYGKSKLIKLRKIVTGELLALSYGANVAKSLEEIIRPRCVTMFSDSLDNVRRLEGDINKYPYPVAVHLYNIRSKVKDIRHIRGEINPADAYTRGIKAEALNKIHRIEYDEIFIPETKTSLLIIDKTPDTSYDVQDIDLNKVLTYDEWIAMINAKPEDWKTTIDNSGDALKILIKLNQQEFITKEMKEKMAMFMDDDKLWRCRSRLDNADWTFEEKFPVILPRCEFTTSLLKHVHEKDEHSSVNYTLANLRMKYFIPKARQQLIRIVNKCAKCRAMKAKPLVVSMGDVPAERINRTQPFTNIGVDLFELKTEPKATGMIFTCCVTRSVHFELLDSAKAEDVCHAFLIFADLNQMPEVIYSDNGTNFKRLSMMMKNAMALLKEKFHWHFNTPASPFRGGFFESLIKTMKKAFYSITWQKKIDRKEVRRILYRIQAIMNARPLIHDSDTILTPNHLRYGWNVRGPVAPPRTGGQPESLLTYWRGTQRLINAAWKTYRDVYMKGVRSFYFNKGDHQSVNVGDTVLVVDDHLPTALWRIGKVIGIQPDKSGKVRTYRILMGDKELCRPAQRIAPLEAVSERGEEMVKK</sequence>
<dbReference type="Proteomes" id="UP000515146">
    <property type="component" value="Unplaced"/>
</dbReference>
<reference evidence="5" key="1">
    <citation type="submission" date="2025-08" db="UniProtKB">
        <authorList>
            <consortium name="RefSeq"/>
        </authorList>
    </citation>
    <scope>IDENTIFICATION</scope>
    <source>
        <strain evidence="5">Airmid</strain>
    </source>
</reference>
<accession>A0A6P6XLT5</accession>
<organism evidence="4 5">
    <name type="scientific">Dermatophagoides pteronyssinus</name>
    <name type="common">European house dust mite</name>
    <dbReference type="NCBI Taxonomy" id="6956"/>
    <lineage>
        <taxon>Eukaryota</taxon>
        <taxon>Metazoa</taxon>
        <taxon>Ecdysozoa</taxon>
        <taxon>Arthropoda</taxon>
        <taxon>Chelicerata</taxon>
        <taxon>Arachnida</taxon>
        <taxon>Acari</taxon>
        <taxon>Acariformes</taxon>
        <taxon>Sarcoptiformes</taxon>
        <taxon>Astigmata</taxon>
        <taxon>Psoroptidia</taxon>
        <taxon>Analgoidea</taxon>
        <taxon>Pyroglyphidae</taxon>
        <taxon>Dermatophagoidinae</taxon>
        <taxon>Dermatophagoides</taxon>
    </lineage>
</organism>
<dbReference type="CDD" id="cd00303">
    <property type="entry name" value="retropepsin_like"/>
    <property type="match status" value="1"/>
</dbReference>
<dbReference type="Pfam" id="PF18701">
    <property type="entry name" value="DUF5641"/>
    <property type="match status" value="1"/>
</dbReference>
<proteinExistence type="predicted"/>
<dbReference type="RefSeq" id="XP_027194450.1">
    <property type="nucleotide sequence ID" value="XM_027338649.1"/>
</dbReference>
<keyword evidence="1" id="KW-0479">Metal-binding</keyword>
<evidence type="ECO:0000313" key="5">
    <source>
        <dbReference type="RefSeq" id="XP_027194450.1"/>
    </source>
</evidence>
<feature type="domain" description="CCHC-type" evidence="2">
    <location>
        <begin position="86"/>
        <end position="101"/>
    </location>
</feature>
<dbReference type="PROSITE" id="PS50994">
    <property type="entry name" value="INTEGRASE"/>
    <property type="match status" value="1"/>
</dbReference>
<name>A0A6P6XLT5_DERPT</name>
<keyword evidence="1" id="KW-0862">Zinc</keyword>
<dbReference type="GO" id="GO:0015074">
    <property type="term" value="P:DNA integration"/>
    <property type="evidence" value="ECO:0007669"/>
    <property type="project" value="InterPro"/>
</dbReference>